<comment type="function">
    <text evidence="9">Part of the tripartite ATP-independent periplasmic (TRAP) transport system.</text>
</comment>
<keyword evidence="6 9" id="KW-1133">Transmembrane helix</keyword>
<keyword evidence="3" id="KW-1003">Cell membrane</keyword>
<gene>
    <name evidence="11" type="ORF">SAMN05428998_13558</name>
</gene>
<keyword evidence="12" id="KW-1185">Reference proteome</keyword>
<protein>
    <recommendedName>
        <fullName evidence="9">TRAP transporter small permease protein</fullName>
    </recommendedName>
</protein>
<proteinExistence type="inferred from homology"/>
<accession>A0A1Y6CLY6</accession>
<dbReference type="InterPro" id="IPR007387">
    <property type="entry name" value="TRAP_DctQ"/>
</dbReference>
<dbReference type="GO" id="GO:0005886">
    <property type="term" value="C:plasma membrane"/>
    <property type="evidence" value="ECO:0007669"/>
    <property type="project" value="UniProtKB-SubCell"/>
</dbReference>
<evidence type="ECO:0000256" key="6">
    <source>
        <dbReference type="ARBA" id="ARBA00022989"/>
    </source>
</evidence>
<evidence type="ECO:0000259" key="10">
    <source>
        <dbReference type="Pfam" id="PF04290"/>
    </source>
</evidence>
<evidence type="ECO:0000256" key="8">
    <source>
        <dbReference type="ARBA" id="ARBA00038436"/>
    </source>
</evidence>
<keyword evidence="2 9" id="KW-0813">Transport</keyword>
<organism evidence="11 12">
    <name type="scientific">Tistlia consotensis USBA 355</name>
    <dbReference type="NCBI Taxonomy" id="560819"/>
    <lineage>
        <taxon>Bacteria</taxon>
        <taxon>Pseudomonadati</taxon>
        <taxon>Pseudomonadota</taxon>
        <taxon>Alphaproteobacteria</taxon>
        <taxon>Rhodospirillales</taxon>
        <taxon>Rhodovibrionaceae</taxon>
        <taxon>Tistlia</taxon>
    </lineage>
</organism>
<evidence type="ECO:0000256" key="1">
    <source>
        <dbReference type="ARBA" id="ARBA00004429"/>
    </source>
</evidence>
<evidence type="ECO:0000256" key="4">
    <source>
        <dbReference type="ARBA" id="ARBA00022519"/>
    </source>
</evidence>
<feature type="transmembrane region" description="Helical" evidence="9">
    <location>
        <begin position="85"/>
        <end position="110"/>
    </location>
</feature>
<dbReference type="RefSeq" id="WP_159460349.1">
    <property type="nucleotide sequence ID" value="NZ_FWZX01000035.1"/>
</dbReference>
<name>A0A1Y6CLY6_9PROT</name>
<comment type="subcellular location">
    <subcellularLocation>
        <location evidence="1 9">Cell inner membrane</location>
        <topology evidence="1 9">Multi-pass membrane protein</topology>
    </subcellularLocation>
</comment>
<feature type="transmembrane region" description="Helical" evidence="9">
    <location>
        <begin position="122"/>
        <end position="144"/>
    </location>
</feature>
<feature type="transmembrane region" description="Helical" evidence="9">
    <location>
        <begin position="47"/>
        <end position="64"/>
    </location>
</feature>
<comment type="similarity">
    <text evidence="8 9">Belongs to the TRAP transporter small permease family.</text>
</comment>
<feature type="domain" description="Tripartite ATP-independent periplasmic transporters DctQ component" evidence="10">
    <location>
        <begin position="24"/>
        <end position="152"/>
    </location>
</feature>
<reference evidence="11 12" key="1">
    <citation type="submission" date="2017-04" db="EMBL/GenBank/DDBJ databases">
        <authorList>
            <person name="Afonso C.L."/>
            <person name="Miller P.J."/>
            <person name="Scott M.A."/>
            <person name="Spackman E."/>
            <person name="Goraichik I."/>
            <person name="Dimitrov K.M."/>
            <person name="Suarez D.L."/>
            <person name="Swayne D.E."/>
        </authorList>
    </citation>
    <scope>NUCLEOTIDE SEQUENCE [LARGE SCALE GENOMIC DNA]</scope>
    <source>
        <strain evidence="11 12">USBA 355</strain>
    </source>
</reference>
<dbReference type="GO" id="GO:0022857">
    <property type="term" value="F:transmembrane transporter activity"/>
    <property type="evidence" value="ECO:0007669"/>
    <property type="project" value="UniProtKB-UniRule"/>
</dbReference>
<evidence type="ECO:0000313" key="11">
    <source>
        <dbReference type="EMBL" id="SMF76507.1"/>
    </source>
</evidence>
<feature type="transmembrane region" description="Helical" evidence="9">
    <location>
        <begin position="12"/>
        <end position="35"/>
    </location>
</feature>
<keyword evidence="7 9" id="KW-0472">Membrane</keyword>
<sequence length="170" mass="18178">MVSRFLKLLRRVEKTVAIIVLAVIVVVVFAGTIGRYSGHPVIWSDEVAQALFVWLSLLAGDLTLQRAGHFSVDLFAALLPARARLVLDVLILLLVGALLAALVVYGWFFVEISSLRPLPMTGVSSGLAAAALPVGFALMLVTLAEQLLRRLSGRPVVPPGTGAVETRDVL</sequence>
<dbReference type="AlphaFoldDB" id="A0A1Y6CLY6"/>
<keyword evidence="5 9" id="KW-0812">Transmembrane</keyword>
<dbReference type="EMBL" id="FWZX01000035">
    <property type="protein sequence ID" value="SMF76507.1"/>
    <property type="molecule type" value="Genomic_DNA"/>
</dbReference>
<dbReference type="PANTHER" id="PTHR35011">
    <property type="entry name" value="2,3-DIKETO-L-GULONATE TRAP TRANSPORTER SMALL PERMEASE PROTEIN YIAM"/>
    <property type="match status" value="1"/>
</dbReference>
<evidence type="ECO:0000256" key="9">
    <source>
        <dbReference type="RuleBase" id="RU369079"/>
    </source>
</evidence>
<dbReference type="Pfam" id="PF04290">
    <property type="entry name" value="DctQ"/>
    <property type="match status" value="1"/>
</dbReference>
<dbReference type="PANTHER" id="PTHR35011:SF2">
    <property type="entry name" value="2,3-DIKETO-L-GULONATE TRAP TRANSPORTER SMALL PERMEASE PROTEIN YIAM"/>
    <property type="match status" value="1"/>
</dbReference>
<comment type="subunit">
    <text evidence="9">The complex comprises the extracytoplasmic solute receptor protein and the two transmembrane proteins.</text>
</comment>
<dbReference type="STRING" id="560819.SAMN05428998_13558"/>
<dbReference type="GO" id="GO:0015740">
    <property type="term" value="P:C4-dicarboxylate transport"/>
    <property type="evidence" value="ECO:0007669"/>
    <property type="project" value="TreeGrafter"/>
</dbReference>
<evidence type="ECO:0000256" key="3">
    <source>
        <dbReference type="ARBA" id="ARBA00022475"/>
    </source>
</evidence>
<dbReference type="InterPro" id="IPR055348">
    <property type="entry name" value="DctQ"/>
</dbReference>
<evidence type="ECO:0000256" key="2">
    <source>
        <dbReference type="ARBA" id="ARBA00022448"/>
    </source>
</evidence>
<evidence type="ECO:0000313" key="12">
    <source>
        <dbReference type="Proteomes" id="UP000192917"/>
    </source>
</evidence>
<evidence type="ECO:0000256" key="5">
    <source>
        <dbReference type="ARBA" id="ARBA00022692"/>
    </source>
</evidence>
<keyword evidence="4 9" id="KW-0997">Cell inner membrane</keyword>
<dbReference type="Proteomes" id="UP000192917">
    <property type="component" value="Unassembled WGS sequence"/>
</dbReference>
<evidence type="ECO:0000256" key="7">
    <source>
        <dbReference type="ARBA" id="ARBA00023136"/>
    </source>
</evidence>